<dbReference type="EMBL" id="FQ790265">
    <property type="protein sequence ID" value="CCD43741.1"/>
    <property type="molecule type" value="Genomic_DNA"/>
</dbReference>
<evidence type="ECO:0000313" key="1">
    <source>
        <dbReference type="EMBL" id="CCD43741.1"/>
    </source>
</evidence>
<dbReference type="OrthoDB" id="4062651at2759"/>
<protein>
    <submittedName>
        <fullName evidence="1">Uncharacterized protein</fullName>
    </submittedName>
</protein>
<organism evidence="1 2">
    <name type="scientific">Botryotinia fuckeliana (strain T4)</name>
    <name type="common">Noble rot fungus</name>
    <name type="synonym">Botrytis cinerea</name>
    <dbReference type="NCBI Taxonomy" id="999810"/>
    <lineage>
        <taxon>Eukaryota</taxon>
        <taxon>Fungi</taxon>
        <taxon>Dikarya</taxon>
        <taxon>Ascomycota</taxon>
        <taxon>Pezizomycotina</taxon>
        <taxon>Leotiomycetes</taxon>
        <taxon>Helotiales</taxon>
        <taxon>Sclerotiniaceae</taxon>
        <taxon>Botrytis</taxon>
    </lineage>
</organism>
<accession>G2XT27</accession>
<name>G2XT27_BOTF4</name>
<evidence type="ECO:0000313" key="2">
    <source>
        <dbReference type="Proteomes" id="UP000008177"/>
    </source>
</evidence>
<reference evidence="2" key="1">
    <citation type="journal article" date="2011" name="PLoS Genet.">
        <title>Genomic analysis of the necrotrophic fungal pathogens Sclerotinia sclerotiorum and Botrytis cinerea.</title>
        <authorList>
            <person name="Amselem J."/>
            <person name="Cuomo C.A."/>
            <person name="van Kan J.A."/>
            <person name="Viaud M."/>
            <person name="Benito E.P."/>
            <person name="Couloux A."/>
            <person name="Coutinho P.M."/>
            <person name="de Vries R.P."/>
            <person name="Dyer P.S."/>
            <person name="Fillinger S."/>
            <person name="Fournier E."/>
            <person name="Gout L."/>
            <person name="Hahn M."/>
            <person name="Kohn L."/>
            <person name="Lapalu N."/>
            <person name="Plummer K.M."/>
            <person name="Pradier J.M."/>
            <person name="Quevillon E."/>
            <person name="Sharon A."/>
            <person name="Simon A."/>
            <person name="ten Have A."/>
            <person name="Tudzynski B."/>
            <person name="Tudzynski P."/>
            <person name="Wincker P."/>
            <person name="Andrew M."/>
            <person name="Anthouard V."/>
            <person name="Beever R.E."/>
            <person name="Beffa R."/>
            <person name="Benoit I."/>
            <person name="Bouzid O."/>
            <person name="Brault B."/>
            <person name="Chen Z."/>
            <person name="Choquer M."/>
            <person name="Collemare J."/>
            <person name="Cotton P."/>
            <person name="Danchin E.G."/>
            <person name="Da Silva C."/>
            <person name="Gautier A."/>
            <person name="Giraud C."/>
            <person name="Giraud T."/>
            <person name="Gonzalez C."/>
            <person name="Grossetete S."/>
            <person name="Guldener U."/>
            <person name="Henrissat B."/>
            <person name="Howlett B.J."/>
            <person name="Kodira C."/>
            <person name="Kretschmer M."/>
            <person name="Lappartient A."/>
            <person name="Leroch M."/>
            <person name="Levis C."/>
            <person name="Mauceli E."/>
            <person name="Neuveglise C."/>
            <person name="Oeser B."/>
            <person name="Pearson M."/>
            <person name="Poulain J."/>
            <person name="Poussereau N."/>
            <person name="Quesneville H."/>
            <person name="Rascle C."/>
            <person name="Schumacher J."/>
            <person name="Segurens B."/>
            <person name="Sexton A."/>
            <person name="Silva E."/>
            <person name="Sirven C."/>
            <person name="Soanes D.M."/>
            <person name="Talbot N.J."/>
            <person name="Templeton M."/>
            <person name="Yandava C."/>
            <person name="Yarden O."/>
            <person name="Zeng Q."/>
            <person name="Rollins J.A."/>
            <person name="Lebrun M.H."/>
            <person name="Dickman M."/>
        </authorList>
    </citation>
    <scope>NUCLEOTIDE SEQUENCE [LARGE SCALE GENOMIC DNA]</scope>
    <source>
        <strain evidence="2">T4</strain>
    </source>
</reference>
<dbReference type="Proteomes" id="UP000008177">
    <property type="component" value="Unplaced contigs"/>
</dbReference>
<gene>
    <name evidence="1" type="ORF">BofuT4_P009890.1</name>
</gene>
<dbReference type="InParanoid" id="G2XT27"/>
<proteinExistence type="predicted"/>
<dbReference type="HOGENOM" id="CLU_2359448_0_0_1"/>
<dbReference type="AlphaFoldDB" id="G2XT27"/>
<sequence length="96" mass="11266">MPGYVLSYIEYKETLHDIAPWTDCSNDLRIRWANELEGLDRLWLIDFDGDYTPSWVEKENMEAQMGDLQGVQRIKEWLLPCGKRPATRYVHVPPAL</sequence>
<dbReference type="STRING" id="999810.G2XT27"/>